<protein>
    <recommendedName>
        <fullName evidence="4">Cell surface protein</fullName>
    </recommendedName>
</protein>
<evidence type="ECO:0008006" key="4">
    <source>
        <dbReference type="Google" id="ProtNLM"/>
    </source>
</evidence>
<dbReference type="Proteomes" id="UP000261023">
    <property type="component" value="Unassembled WGS sequence"/>
</dbReference>
<dbReference type="RefSeq" id="WP_025530001.1">
    <property type="nucleotide sequence ID" value="NZ_CACRUH010000028.1"/>
</dbReference>
<dbReference type="EMBL" id="QTJW01000021">
    <property type="protein sequence ID" value="RGD67856.1"/>
    <property type="molecule type" value="Genomic_DNA"/>
</dbReference>
<accession>A0A3E3DFR0</accession>
<gene>
    <name evidence="2" type="ORF">DWX31_25325</name>
</gene>
<reference evidence="2 3" key="1">
    <citation type="submission" date="2018-08" db="EMBL/GenBank/DDBJ databases">
        <title>A genome reference for cultivated species of the human gut microbiota.</title>
        <authorList>
            <person name="Zou Y."/>
            <person name="Xue W."/>
            <person name="Luo G."/>
        </authorList>
    </citation>
    <scope>NUCLEOTIDE SEQUENCE [LARGE SCALE GENOMIC DNA]</scope>
    <source>
        <strain evidence="2 3">AF19-13AC</strain>
    </source>
</reference>
<dbReference type="OrthoDB" id="3035605at2"/>
<evidence type="ECO:0000256" key="1">
    <source>
        <dbReference type="SAM" id="SignalP"/>
    </source>
</evidence>
<organism evidence="2 3">
    <name type="scientific">Hungatella hathewayi</name>
    <dbReference type="NCBI Taxonomy" id="154046"/>
    <lineage>
        <taxon>Bacteria</taxon>
        <taxon>Bacillati</taxon>
        <taxon>Bacillota</taxon>
        <taxon>Clostridia</taxon>
        <taxon>Lachnospirales</taxon>
        <taxon>Lachnospiraceae</taxon>
        <taxon>Hungatella</taxon>
    </lineage>
</organism>
<keyword evidence="1" id="KW-0732">Signal</keyword>
<sequence>MRNIFKKVIASTLILGTLASFPLSVWASEIPKYQIQSVSESSDGEKSVIHEILTENSFSRGAKPPTGNSFVDLDINDYSYHVEKIGYQVYTNSKFSGVTSMFVSVTDYNVLDTTNSYPRSELTVTLYKDNGSSVDSFKVDYGSTGFKTFTGLSKTQKYYVKFSVPTNSQTYEIKGIIKKGN</sequence>
<evidence type="ECO:0000313" key="3">
    <source>
        <dbReference type="Proteomes" id="UP000261023"/>
    </source>
</evidence>
<name>A0A3E3DFR0_9FIRM</name>
<proteinExistence type="predicted"/>
<comment type="caution">
    <text evidence="2">The sequence shown here is derived from an EMBL/GenBank/DDBJ whole genome shotgun (WGS) entry which is preliminary data.</text>
</comment>
<feature type="chain" id="PRO_5017655012" description="Cell surface protein" evidence="1">
    <location>
        <begin position="28"/>
        <end position="181"/>
    </location>
</feature>
<evidence type="ECO:0000313" key="2">
    <source>
        <dbReference type="EMBL" id="RGD67856.1"/>
    </source>
</evidence>
<dbReference type="AlphaFoldDB" id="A0A3E3DFR0"/>
<dbReference type="Gene3D" id="2.60.40.1140">
    <property type="entry name" value="Collagen-binding surface protein Cna, B-type domain"/>
    <property type="match status" value="1"/>
</dbReference>
<feature type="signal peptide" evidence="1">
    <location>
        <begin position="1"/>
        <end position="27"/>
    </location>
</feature>